<dbReference type="AlphaFoldDB" id="A0AAV8ZHC6"/>
<proteinExistence type="predicted"/>
<reference evidence="2" key="1">
    <citation type="journal article" date="2023" name="Insect Mol. Biol.">
        <title>Genome sequencing provides insights into the evolution of gene families encoding plant cell wall-degrading enzymes in longhorned beetles.</title>
        <authorList>
            <person name="Shin N.R."/>
            <person name="Okamura Y."/>
            <person name="Kirsch R."/>
            <person name="Pauchet Y."/>
        </authorList>
    </citation>
    <scope>NUCLEOTIDE SEQUENCE</scope>
    <source>
        <strain evidence="2">AMC_N1</strain>
    </source>
</reference>
<evidence type="ECO:0000313" key="3">
    <source>
        <dbReference type="Proteomes" id="UP001162162"/>
    </source>
</evidence>
<sequence length="129" mass="14997">MFYTINFEGRETTEDDSQQGRPSTSNTDENIENIGKSIPEDHRLSIRGLTEITGIDKECVRQIFHELFNMRKVCAKIVPKLLTPEQKESRMNISADILNNSDTDPALLDTVITCAEKIRKWLRQKRRRF</sequence>
<feature type="region of interest" description="Disordered" evidence="1">
    <location>
        <begin position="1"/>
        <end position="38"/>
    </location>
</feature>
<organism evidence="2 3">
    <name type="scientific">Aromia moschata</name>
    <dbReference type="NCBI Taxonomy" id="1265417"/>
    <lineage>
        <taxon>Eukaryota</taxon>
        <taxon>Metazoa</taxon>
        <taxon>Ecdysozoa</taxon>
        <taxon>Arthropoda</taxon>
        <taxon>Hexapoda</taxon>
        <taxon>Insecta</taxon>
        <taxon>Pterygota</taxon>
        <taxon>Neoptera</taxon>
        <taxon>Endopterygota</taxon>
        <taxon>Coleoptera</taxon>
        <taxon>Polyphaga</taxon>
        <taxon>Cucujiformia</taxon>
        <taxon>Chrysomeloidea</taxon>
        <taxon>Cerambycidae</taxon>
        <taxon>Cerambycinae</taxon>
        <taxon>Callichromatini</taxon>
        <taxon>Aromia</taxon>
    </lineage>
</organism>
<dbReference type="EMBL" id="JAPWTK010000001">
    <property type="protein sequence ID" value="KAJ8963141.1"/>
    <property type="molecule type" value="Genomic_DNA"/>
</dbReference>
<name>A0AAV8ZHC6_9CUCU</name>
<dbReference type="Proteomes" id="UP001162162">
    <property type="component" value="Unassembled WGS sequence"/>
</dbReference>
<gene>
    <name evidence="2" type="ORF">NQ318_018606</name>
</gene>
<comment type="caution">
    <text evidence="2">The sequence shown here is derived from an EMBL/GenBank/DDBJ whole genome shotgun (WGS) entry which is preliminary data.</text>
</comment>
<accession>A0AAV8ZHC6</accession>
<protein>
    <submittedName>
        <fullName evidence="2">Uncharacterized protein</fullName>
    </submittedName>
</protein>
<dbReference type="PANTHER" id="PTHR46060:SF1">
    <property type="entry name" value="MARINER MOS1 TRANSPOSASE-LIKE PROTEIN"/>
    <property type="match status" value="1"/>
</dbReference>
<feature type="compositionally biased region" description="Polar residues" evidence="1">
    <location>
        <begin position="19"/>
        <end position="28"/>
    </location>
</feature>
<keyword evidence="3" id="KW-1185">Reference proteome</keyword>
<evidence type="ECO:0000313" key="2">
    <source>
        <dbReference type="EMBL" id="KAJ8963141.1"/>
    </source>
</evidence>
<dbReference type="InterPro" id="IPR052709">
    <property type="entry name" value="Transposase-MT_Hybrid"/>
</dbReference>
<evidence type="ECO:0000256" key="1">
    <source>
        <dbReference type="SAM" id="MobiDB-lite"/>
    </source>
</evidence>
<dbReference type="PANTHER" id="PTHR46060">
    <property type="entry name" value="MARINER MOS1 TRANSPOSASE-LIKE PROTEIN"/>
    <property type="match status" value="1"/>
</dbReference>